<evidence type="ECO:0000313" key="1">
    <source>
        <dbReference type="EMBL" id="MBL1078100.1"/>
    </source>
</evidence>
<dbReference type="SUPFAM" id="SSF51905">
    <property type="entry name" value="FAD/NAD(P)-binding domain"/>
    <property type="match status" value="2"/>
</dbReference>
<organism evidence="1 2">
    <name type="scientific">Nocardia acididurans</name>
    <dbReference type="NCBI Taxonomy" id="2802282"/>
    <lineage>
        <taxon>Bacteria</taxon>
        <taxon>Bacillati</taxon>
        <taxon>Actinomycetota</taxon>
        <taxon>Actinomycetes</taxon>
        <taxon>Mycobacteriales</taxon>
        <taxon>Nocardiaceae</taxon>
        <taxon>Nocardia</taxon>
    </lineage>
</organism>
<gene>
    <name evidence="1" type="ORF">JK358_27210</name>
</gene>
<dbReference type="Proteomes" id="UP000602198">
    <property type="component" value="Unassembled WGS sequence"/>
</dbReference>
<dbReference type="InterPro" id="IPR036188">
    <property type="entry name" value="FAD/NAD-bd_sf"/>
</dbReference>
<dbReference type="RefSeq" id="WP_201952782.1">
    <property type="nucleotide sequence ID" value="NZ_JAERRJ010000011.1"/>
</dbReference>
<dbReference type="EMBL" id="JAERRJ010000011">
    <property type="protein sequence ID" value="MBL1078100.1"/>
    <property type="molecule type" value="Genomic_DNA"/>
</dbReference>
<dbReference type="PRINTS" id="PR00420">
    <property type="entry name" value="RNGMNOXGNASE"/>
</dbReference>
<dbReference type="Pfam" id="PF13738">
    <property type="entry name" value="Pyr_redox_3"/>
    <property type="match status" value="1"/>
</dbReference>
<keyword evidence="2" id="KW-1185">Reference proteome</keyword>
<dbReference type="InterPro" id="IPR051209">
    <property type="entry name" value="FAD-bind_Monooxygenase_sf"/>
</dbReference>
<dbReference type="PANTHER" id="PTHR42877:SF4">
    <property type="entry name" value="FAD_NAD(P)-BINDING DOMAIN-CONTAINING PROTEIN-RELATED"/>
    <property type="match status" value="1"/>
</dbReference>
<sequence>MSVSSTSTRPDHEVVVIGAGPGGIAAGAKLKKAGITDFVILDRSDAPGGTWQHYTYPGISVDTPVLFYQYTFEPDPNWPRLFPSGAELQAYHLRVARKYGLDAHFRVNTEVVREVWDDREHCWRLHLADGTVLTARFVISGIGAFVTPKDAPLPGLDTFEGFIQRPGRWDNSFDHRGKKVAIVGTGASAVQIIAAIAPEVQRLTVFQRTPPWCLPRPNVLLWPIRPLLYVPGLVTMVRRGALSVLDIASRRIMHWQPSDQVTVPAMQRFDRGARILYRAYLFAMVRNRQARRGLMPSYGPLTKRPTANSRFLPSFNRDNVELVTEAVDHFTERGVVSASGREVEADMVIMATGHEMYSEPMDYRIGQIVGRDGFDLAAFWREHGMQAYDSCSVPGVPNRFMLSGPYSWYAIDWHEIVERGADHAVHAITLATQRKATMMEVRKDVHDAFHAEQYRAVSKVLPYFNTVNKHVNTYYRNSHGDFPFPLLGGVFNAEHRARNFPADVYEYSTVPVGELAGERAG</sequence>
<accession>A0ABS1MDE6</accession>
<name>A0ABS1MDE6_9NOCA</name>
<reference evidence="1 2" key="1">
    <citation type="submission" date="2021-01" db="EMBL/GenBank/DDBJ databases">
        <title>WGS of actinomycetes isolated from Thailand.</title>
        <authorList>
            <person name="Thawai C."/>
        </authorList>
    </citation>
    <scope>NUCLEOTIDE SEQUENCE [LARGE SCALE GENOMIC DNA]</scope>
    <source>
        <strain evidence="1 2">LPG 2</strain>
    </source>
</reference>
<protein>
    <submittedName>
        <fullName evidence="1">NAD(P)/FAD-dependent oxidoreductase</fullName>
    </submittedName>
</protein>
<dbReference type="Gene3D" id="3.50.50.60">
    <property type="entry name" value="FAD/NAD(P)-binding domain"/>
    <property type="match status" value="2"/>
</dbReference>
<comment type="caution">
    <text evidence="1">The sequence shown here is derived from an EMBL/GenBank/DDBJ whole genome shotgun (WGS) entry which is preliminary data.</text>
</comment>
<proteinExistence type="predicted"/>
<dbReference type="PANTHER" id="PTHR42877">
    <property type="entry name" value="L-ORNITHINE N(5)-MONOOXYGENASE-RELATED"/>
    <property type="match status" value="1"/>
</dbReference>
<evidence type="ECO:0000313" key="2">
    <source>
        <dbReference type="Proteomes" id="UP000602198"/>
    </source>
</evidence>